<reference evidence="6" key="2">
    <citation type="submission" date="2020-04" db="EMBL/GenBank/DDBJ databases">
        <authorList>
            <consortium name="NCBI Genome Project"/>
        </authorList>
    </citation>
    <scope>NUCLEOTIDE SEQUENCE</scope>
    <source>
        <strain evidence="6">CBS 304.34</strain>
    </source>
</reference>
<dbReference type="Proteomes" id="UP000504636">
    <property type="component" value="Unplaced"/>
</dbReference>
<dbReference type="PANTHER" id="PTHR12598:SF0">
    <property type="entry name" value="COPPER HOMEOSTASIS PROTEIN CUTC HOMOLOG"/>
    <property type="match status" value="1"/>
</dbReference>
<proteinExistence type="inferred from homology"/>
<name>A0A6A6YGP1_9PEZI</name>
<evidence type="ECO:0000313" key="6">
    <source>
        <dbReference type="RefSeq" id="XP_033574712.1"/>
    </source>
</evidence>
<keyword evidence="5" id="KW-1185">Reference proteome</keyword>
<evidence type="ECO:0000256" key="1">
    <source>
        <dbReference type="ARBA" id="ARBA00007768"/>
    </source>
</evidence>
<dbReference type="SUPFAM" id="SSF110395">
    <property type="entry name" value="CutC-like"/>
    <property type="match status" value="1"/>
</dbReference>
<gene>
    <name evidence="4 6" type="ORF">BDZ99DRAFT_509918</name>
</gene>
<dbReference type="AlphaFoldDB" id="A0A6A6YGP1"/>
<dbReference type="GeneID" id="54465328"/>
<sequence length="231" mass="24437">MSHLELACFTPTSALTAQSAGASRIELCTSYPAGGLTPPHSTLLALKSNPFITIPIFVMIRPRAGDFVYSAPEFAQMRDEIAAFKALERGPDGFVFGILTSEGRVDAERCGELVRLAGGASCTFHRAIDEVRDLWEGVEAVVECGFQAVLTAGRGGDAVGGVEVLEEIKRRVKGRLEVVVGGGVRRGNIGGLRGRVGEGWYHSAAIMGQGEEADGGERDLSGLSRSSFHSA</sequence>
<accession>A0A6A6YGP1</accession>
<evidence type="ECO:0000313" key="4">
    <source>
        <dbReference type="EMBL" id="KAF2807748.1"/>
    </source>
</evidence>
<organism evidence="4">
    <name type="scientific">Mytilinidion resinicola</name>
    <dbReference type="NCBI Taxonomy" id="574789"/>
    <lineage>
        <taxon>Eukaryota</taxon>
        <taxon>Fungi</taxon>
        <taxon>Dikarya</taxon>
        <taxon>Ascomycota</taxon>
        <taxon>Pezizomycotina</taxon>
        <taxon>Dothideomycetes</taxon>
        <taxon>Pleosporomycetidae</taxon>
        <taxon>Mytilinidiales</taxon>
        <taxon>Mytilinidiaceae</taxon>
        <taxon>Mytilinidion</taxon>
    </lineage>
</organism>
<dbReference type="PANTHER" id="PTHR12598">
    <property type="entry name" value="COPPER HOMEOSTASIS PROTEIN CUTC"/>
    <property type="match status" value="1"/>
</dbReference>
<dbReference type="InterPro" id="IPR005627">
    <property type="entry name" value="CutC-like"/>
</dbReference>
<dbReference type="OrthoDB" id="7392499at2759"/>
<comment type="similarity">
    <text evidence="1">Belongs to the CutC family.</text>
</comment>
<dbReference type="GO" id="GO:0005507">
    <property type="term" value="F:copper ion binding"/>
    <property type="evidence" value="ECO:0007669"/>
    <property type="project" value="TreeGrafter"/>
</dbReference>
<dbReference type="Pfam" id="PF03932">
    <property type="entry name" value="CutC"/>
    <property type="match status" value="1"/>
</dbReference>
<reference evidence="4 6" key="1">
    <citation type="journal article" date="2020" name="Stud. Mycol.">
        <title>101 Dothideomycetes genomes: a test case for predicting lifestyles and emergence of pathogens.</title>
        <authorList>
            <person name="Haridas S."/>
            <person name="Albert R."/>
            <person name="Binder M."/>
            <person name="Bloem J."/>
            <person name="Labutti K."/>
            <person name="Salamov A."/>
            <person name="Andreopoulos B."/>
            <person name="Baker S."/>
            <person name="Barry K."/>
            <person name="Bills G."/>
            <person name="Bluhm B."/>
            <person name="Cannon C."/>
            <person name="Castanera R."/>
            <person name="Culley D."/>
            <person name="Daum C."/>
            <person name="Ezra D."/>
            <person name="Gonzalez J."/>
            <person name="Henrissat B."/>
            <person name="Kuo A."/>
            <person name="Liang C."/>
            <person name="Lipzen A."/>
            <person name="Lutzoni F."/>
            <person name="Magnuson J."/>
            <person name="Mondo S."/>
            <person name="Nolan M."/>
            <person name="Ohm R."/>
            <person name="Pangilinan J."/>
            <person name="Park H.-J."/>
            <person name="Ramirez L."/>
            <person name="Alfaro M."/>
            <person name="Sun H."/>
            <person name="Tritt A."/>
            <person name="Yoshinaga Y."/>
            <person name="Zwiers L.-H."/>
            <person name="Turgeon B."/>
            <person name="Goodwin S."/>
            <person name="Spatafora J."/>
            <person name="Crous P."/>
            <person name="Grigoriev I."/>
        </authorList>
    </citation>
    <scope>NUCLEOTIDE SEQUENCE</scope>
    <source>
        <strain evidence="4 6">CBS 304.34</strain>
    </source>
</reference>
<evidence type="ECO:0000256" key="2">
    <source>
        <dbReference type="ARBA" id="ARBA00019014"/>
    </source>
</evidence>
<dbReference type="EMBL" id="MU003704">
    <property type="protein sequence ID" value="KAF2807748.1"/>
    <property type="molecule type" value="Genomic_DNA"/>
</dbReference>
<protein>
    <recommendedName>
        <fullName evidence="2">Copper homeostasis protein cutC homolog</fullName>
    </recommendedName>
</protein>
<dbReference type="Gene3D" id="3.20.20.380">
    <property type="entry name" value="Copper homeostasis (CutC) domain"/>
    <property type="match status" value="1"/>
</dbReference>
<dbReference type="InterPro" id="IPR036822">
    <property type="entry name" value="CutC-like_dom_sf"/>
</dbReference>
<evidence type="ECO:0000313" key="5">
    <source>
        <dbReference type="Proteomes" id="UP000504636"/>
    </source>
</evidence>
<reference evidence="6" key="3">
    <citation type="submission" date="2025-04" db="UniProtKB">
        <authorList>
            <consortium name="RefSeq"/>
        </authorList>
    </citation>
    <scope>IDENTIFICATION</scope>
    <source>
        <strain evidence="6">CBS 304.34</strain>
    </source>
</reference>
<dbReference type="RefSeq" id="XP_033574712.1">
    <property type="nucleotide sequence ID" value="XM_033724435.1"/>
</dbReference>
<feature type="region of interest" description="Disordered" evidence="3">
    <location>
        <begin position="211"/>
        <end position="231"/>
    </location>
</feature>
<evidence type="ECO:0000256" key="3">
    <source>
        <dbReference type="SAM" id="MobiDB-lite"/>
    </source>
</evidence>